<protein>
    <submittedName>
        <fullName evidence="1">Uncharacterized protein</fullName>
    </submittedName>
</protein>
<reference evidence="1" key="1">
    <citation type="submission" date="2023-08" db="EMBL/GenBank/DDBJ databases">
        <authorList>
            <person name="Alioto T."/>
            <person name="Alioto T."/>
            <person name="Gomez Garrido J."/>
        </authorList>
    </citation>
    <scope>NUCLEOTIDE SEQUENCE</scope>
</reference>
<organism evidence="1 2">
    <name type="scientific">Octopus vulgaris</name>
    <name type="common">Common octopus</name>
    <dbReference type="NCBI Taxonomy" id="6645"/>
    <lineage>
        <taxon>Eukaryota</taxon>
        <taxon>Metazoa</taxon>
        <taxon>Spiralia</taxon>
        <taxon>Lophotrochozoa</taxon>
        <taxon>Mollusca</taxon>
        <taxon>Cephalopoda</taxon>
        <taxon>Coleoidea</taxon>
        <taxon>Octopodiformes</taxon>
        <taxon>Octopoda</taxon>
        <taxon>Incirrata</taxon>
        <taxon>Octopodidae</taxon>
        <taxon>Octopus</taxon>
    </lineage>
</organism>
<evidence type="ECO:0000313" key="1">
    <source>
        <dbReference type="EMBL" id="CAI9733461.1"/>
    </source>
</evidence>
<sequence>MQNNLPKILSFSQTIFNSFINILLLQHHCYTGILYQDICLVTYCNNNGLGNAEYKSKQPKLLLNSYKEQYRDVAVLSHTLTSTKEQISNLKIILNSSTNQK</sequence>
<proteinExistence type="predicted"/>
<dbReference type="Proteomes" id="UP001162480">
    <property type="component" value="Chromosome 14"/>
</dbReference>
<dbReference type="EMBL" id="OX597827">
    <property type="protein sequence ID" value="CAI9733461.1"/>
    <property type="molecule type" value="Genomic_DNA"/>
</dbReference>
<evidence type="ECO:0000313" key="2">
    <source>
        <dbReference type="Proteomes" id="UP001162480"/>
    </source>
</evidence>
<gene>
    <name evidence="1" type="ORF">OCTVUL_1B009971</name>
</gene>
<keyword evidence="2" id="KW-1185">Reference proteome</keyword>
<dbReference type="AlphaFoldDB" id="A0AA36FBZ2"/>
<accession>A0AA36FBZ2</accession>
<name>A0AA36FBZ2_OCTVU</name>